<keyword evidence="6" id="KW-0342">GTP-binding</keyword>
<dbReference type="InterPro" id="IPR025877">
    <property type="entry name" value="MobA-like_NTP_Trfase"/>
</dbReference>
<dbReference type="Gene3D" id="3.90.550.10">
    <property type="entry name" value="Spore Coat Polysaccharide Biosynthesis Protein SpsA, Chain A"/>
    <property type="match status" value="1"/>
</dbReference>
<evidence type="ECO:0000259" key="8">
    <source>
        <dbReference type="Pfam" id="PF12804"/>
    </source>
</evidence>
<evidence type="ECO:0000256" key="5">
    <source>
        <dbReference type="ARBA" id="ARBA00022842"/>
    </source>
</evidence>
<proteinExistence type="predicted"/>
<comment type="caution">
    <text evidence="9">The sequence shown here is derived from an EMBL/GenBank/DDBJ whole genome shotgun (WGS) entry which is preliminary data.</text>
</comment>
<keyword evidence="9" id="KW-0548">Nucleotidyltransferase</keyword>
<keyword evidence="3" id="KW-0479">Metal-binding</keyword>
<name>A0ABQ6NJ86_9BACL</name>
<dbReference type="EMBL" id="BTCL01000006">
    <property type="protein sequence ID" value="GMK45140.1"/>
    <property type="molecule type" value="Genomic_DNA"/>
</dbReference>
<feature type="domain" description="MobA-like NTP transferase" evidence="8">
    <location>
        <begin position="4"/>
        <end position="150"/>
    </location>
</feature>
<dbReference type="PANTHER" id="PTHR19136:SF81">
    <property type="entry name" value="MOLYBDENUM COFACTOR GUANYLYLTRANSFERASE"/>
    <property type="match status" value="1"/>
</dbReference>
<evidence type="ECO:0000256" key="3">
    <source>
        <dbReference type="ARBA" id="ARBA00022723"/>
    </source>
</evidence>
<keyword evidence="5" id="KW-0460">Magnesium</keyword>
<dbReference type="InterPro" id="IPR013482">
    <property type="entry name" value="Molybde_CF_guanTrfase"/>
</dbReference>
<protein>
    <submittedName>
        <fullName evidence="9">Molybdenum cofactor guanylyltransferase</fullName>
    </submittedName>
</protein>
<organism evidence="9 10">
    <name type="scientific">Paenibacillus glycanilyticus</name>
    <dbReference type="NCBI Taxonomy" id="126569"/>
    <lineage>
        <taxon>Bacteria</taxon>
        <taxon>Bacillati</taxon>
        <taxon>Bacillota</taxon>
        <taxon>Bacilli</taxon>
        <taxon>Bacillales</taxon>
        <taxon>Paenibacillaceae</taxon>
        <taxon>Paenibacillus</taxon>
    </lineage>
</organism>
<reference evidence="9 10" key="1">
    <citation type="submission" date="2023-05" db="EMBL/GenBank/DDBJ databases">
        <title>Draft genome of Paenibacillus sp. CCS26.</title>
        <authorList>
            <person name="Akita H."/>
            <person name="Shinto Y."/>
            <person name="Kimura Z."/>
        </authorList>
    </citation>
    <scope>NUCLEOTIDE SEQUENCE [LARGE SCALE GENOMIC DNA]</scope>
    <source>
        <strain evidence="9 10">CCS26</strain>
    </source>
</reference>
<dbReference type="InterPro" id="IPR029044">
    <property type="entry name" value="Nucleotide-diphossugar_trans"/>
</dbReference>
<evidence type="ECO:0000256" key="7">
    <source>
        <dbReference type="ARBA" id="ARBA00023150"/>
    </source>
</evidence>
<evidence type="ECO:0000256" key="6">
    <source>
        <dbReference type="ARBA" id="ARBA00023134"/>
    </source>
</evidence>
<dbReference type="Proteomes" id="UP001285921">
    <property type="component" value="Unassembled WGS sequence"/>
</dbReference>
<dbReference type="RefSeq" id="WP_201008269.1">
    <property type="nucleotide sequence ID" value="NZ_BTCL01000006.1"/>
</dbReference>
<keyword evidence="4" id="KW-0547">Nucleotide-binding</keyword>
<dbReference type="SUPFAM" id="SSF53448">
    <property type="entry name" value="Nucleotide-diphospho-sugar transferases"/>
    <property type="match status" value="1"/>
</dbReference>
<evidence type="ECO:0000313" key="10">
    <source>
        <dbReference type="Proteomes" id="UP001285921"/>
    </source>
</evidence>
<keyword evidence="1" id="KW-0963">Cytoplasm</keyword>
<dbReference type="PANTHER" id="PTHR19136">
    <property type="entry name" value="MOLYBDENUM COFACTOR GUANYLYLTRANSFERASE"/>
    <property type="match status" value="1"/>
</dbReference>
<keyword evidence="2" id="KW-0808">Transferase</keyword>
<keyword evidence="7" id="KW-0501">Molybdenum cofactor biosynthesis</keyword>
<dbReference type="CDD" id="cd02503">
    <property type="entry name" value="MobA"/>
    <property type="match status" value="1"/>
</dbReference>
<evidence type="ECO:0000256" key="4">
    <source>
        <dbReference type="ARBA" id="ARBA00022741"/>
    </source>
</evidence>
<evidence type="ECO:0000256" key="1">
    <source>
        <dbReference type="ARBA" id="ARBA00022490"/>
    </source>
</evidence>
<evidence type="ECO:0000256" key="2">
    <source>
        <dbReference type="ARBA" id="ARBA00022679"/>
    </source>
</evidence>
<sequence length="189" mass="21293">MVSGVILAGDVCGTERADERAFLVVEGQSLLHRQIKEMKSLCAEVTIVTNHPQPFLRHVDRDIRIISDYYAGQGILSGMHAGLALARYPDVWMLGCHMPHPSAAAASLLLLWRREGYDAVIPLIGGRIYPLHGIYDRALSEPIGAMLEEGHTDVEYLLQQIHWLKLKEPTFRSNRIDSRFVRTVPVREL</sequence>
<dbReference type="GO" id="GO:0016779">
    <property type="term" value="F:nucleotidyltransferase activity"/>
    <property type="evidence" value="ECO:0007669"/>
    <property type="project" value="UniProtKB-KW"/>
</dbReference>
<gene>
    <name evidence="9" type="primary">mobA_1</name>
    <name evidence="9" type="ORF">PghCCS26_22680</name>
</gene>
<dbReference type="Pfam" id="PF12804">
    <property type="entry name" value="NTP_transf_3"/>
    <property type="match status" value="1"/>
</dbReference>
<keyword evidence="10" id="KW-1185">Reference proteome</keyword>
<accession>A0ABQ6NJ86</accession>
<evidence type="ECO:0000313" key="9">
    <source>
        <dbReference type="EMBL" id="GMK45140.1"/>
    </source>
</evidence>